<dbReference type="EMBL" id="VDMD01000003">
    <property type="protein sequence ID" value="TRM67249.1"/>
    <property type="molecule type" value="Genomic_DNA"/>
</dbReference>
<feature type="compositionally biased region" description="Basic residues" evidence="1">
    <location>
        <begin position="180"/>
        <end position="191"/>
    </location>
</feature>
<evidence type="ECO:0000256" key="1">
    <source>
        <dbReference type="SAM" id="MobiDB-lite"/>
    </source>
</evidence>
<organism evidence="2 3">
    <name type="scientific">Schizophyllum amplum</name>
    <dbReference type="NCBI Taxonomy" id="97359"/>
    <lineage>
        <taxon>Eukaryota</taxon>
        <taxon>Fungi</taxon>
        <taxon>Dikarya</taxon>
        <taxon>Basidiomycota</taxon>
        <taxon>Agaricomycotina</taxon>
        <taxon>Agaricomycetes</taxon>
        <taxon>Agaricomycetidae</taxon>
        <taxon>Agaricales</taxon>
        <taxon>Schizophyllaceae</taxon>
        <taxon>Schizophyllum</taxon>
    </lineage>
</organism>
<name>A0A550CR81_9AGAR</name>
<sequence>MLSLAPASIASRICFHHHPASISQTEAYLIQRSCRLLVMHTVAVLGFTGCGNHTRREGSGGEHAGLERDDRFGFSDRDRPLCINSGNSSPWTVPRPPRYTTLAWINTVYRFSVPHPIFKVISGLARPLSVRASTCRSRSRLPWNITRSARLLRRLWHRQHHREHARPRQGHAPQMYSPRRSPRRPRSVHPPRRRCPIAVICERQGAVDRVCAQSHPRAAFS</sequence>
<accession>A0A550CR81</accession>
<feature type="region of interest" description="Disordered" evidence="1">
    <location>
        <begin position="160"/>
        <end position="191"/>
    </location>
</feature>
<evidence type="ECO:0000313" key="2">
    <source>
        <dbReference type="EMBL" id="TRM67249.1"/>
    </source>
</evidence>
<dbReference type="Proteomes" id="UP000320762">
    <property type="component" value="Unassembled WGS sequence"/>
</dbReference>
<keyword evidence="3" id="KW-1185">Reference proteome</keyword>
<evidence type="ECO:0000313" key="3">
    <source>
        <dbReference type="Proteomes" id="UP000320762"/>
    </source>
</evidence>
<gene>
    <name evidence="2" type="ORF">BD626DRAFT_171401</name>
</gene>
<comment type="caution">
    <text evidence="2">The sequence shown here is derived from an EMBL/GenBank/DDBJ whole genome shotgun (WGS) entry which is preliminary data.</text>
</comment>
<dbReference type="AlphaFoldDB" id="A0A550CR81"/>
<feature type="compositionally biased region" description="Basic residues" evidence="1">
    <location>
        <begin position="160"/>
        <end position="169"/>
    </location>
</feature>
<protein>
    <submittedName>
        <fullName evidence="2">Uncharacterized protein</fullName>
    </submittedName>
</protein>
<proteinExistence type="predicted"/>
<reference evidence="2 3" key="1">
    <citation type="journal article" date="2019" name="New Phytol.">
        <title>Comparative genomics reveals unique wood-decay strategies and fruiting body development in the Schizophyllaceae.</title>
        <authorList>
            <person name="Almasi E."/>
            <person name="Sahu N."/>
            <person name="Krizsan K."/>
            <person name="Balint B."/>
            <person name="Kovacs G.M."/>
            <person name="Kiss B."/>
            <person name="Cseklye J."/>
            <person name="Drula E."/>
            <person name="Henrissat B."/>
            <person name="Nagy I."/>
            <person name="Chovatia M."/>
            <person name="Adam C."/>
            <person name="LaButti K."/>
            <person name="Lipzen A."/>
            <person name="Riley R."/>
            <person name="Grigoriev I.V."/>
            <person name="Nagy L.G."/>
        </authorList>
    </citation>
    <scope>NUCLEOTIDE SEQUENCE [LARGE SCALE GENOMIC DNA]</scope>
    <source>
        <strain evidence="2 3">NL-1724</strain>
    </source>
</reference>